<dbReference type="EMBL" id="LR792683">
    <property type="protein sequence ID" value="CAB3394054.1"/>
    <property type="molecule type" value="Genomic_DNA"/>
</dbReference>
<dbReference type="RefSeq" id="WP_170085873.1">
    <property type="nucleotide sequence ID" value="NZ_CP047971.1"/>
</dbReference>
<evidence type="ECO:0000313" key="2">
    <source>
        <dbReference type="EMBL" id="CAB3394054.1"/>
    </source>
</evidence>
<organism evidence="2 3">
    <name type="scientific">Kyrpidia spormannii</name>
    <dbReference type="NCBI Taxonomy" id="2055160"/>
    <lineage>
        <taxon>Bacteria</taxon>
        <taxon>Bacillati</taxon>
        <taxon>Bacillota</taxon>
        <taxon>Bacilli</taxon>
        <taxon>Bacillales</taxon>
        <taxon>Alicyclobacillaceae</taxon>
        <taxon>Kyrpidia</taxon>
    </lineage>
</organism>
<keyword evidence="1" id="KW-0472">Membrane</keyword>
<accession>A0A6F9EBX3</accession>
<dbReference type="Pfam" id="PF02585">
    <property type="entry name" value="PIG-L"/>
    <property type="match status" value="1"/>
</dbReference>
<proteinExistence type="predicted"/>
<dbReference type="PANTHER" id="PTHR12993:SF29">
    <property type="entry name" value="BLR3841 PROTEIN"/>
    <property type="match status" value="1"/>
</dbReference>
<protein>
    <recommendedName>
        <fullName evidence="4">PIG-L family deacetylase</fullName>
    </recommendedName>
</protein>
<keyword evidence="1" id="KW-1133">Transmembrane helix</keyword>
<name>A0A6F9EBX3_9BACL</name>
<dbReference type="InterPro" id="IPR024078">
    <property type="entry name" value="LmbE-like_dom_sf"/>
</dbReference>
<reference evidence="2 3" key="1">
    <citation type="submission" date="2020-04" db="EMBL/GenBank/DDBJ databases">
        <authorList>
            <person name="Hogendoorn C."/>
        </authorList>
    </citation>
    <scope>NUCLEOTIDE SEQUENCE [LARGE SCALE GENOMIC DNA]</scope>
    <source>
        <strain evidence="2">COOX1</strain>
    </source>
</reference>
<dbReference type="AlphaFoldDB" id="A0A6F9EBX3"/>
<dbReference type="PANTHER" id="PTHR12993">
    <property type="entry name" value="N-ACETYLGLUCOSAMINYL-PHOSPHATIDYLINOSITOL DE-N-ACETYLASE-RELATED"/>
    <property type="match status" value="1"/>
</dbReference>
<evidence type="ECO:0000256" key="1">
    <source>
        <dbReference type="SAM" id="Phobius"/>
    </source>
</evidence>
<sequence>MALRLARARRWAMLAILGLVVLALFGFGFIWLTPYWIDLVRPAPMPPAVDERHFGDRVLYISPHPDDESLGGGGLIQRLVAQGKQVFVVFMTVGDGYRRAAEEAFHVFPARPADLRRLGALRHGEALAALGRLGVPAENVVFFGFPDGGLSPMWEAHWSDDDPVRGPNGATRVPYPFAYQSDRPYSGSAVVAELEAVLKQFQPTDVIYPDPFDQHPDHLATSAFVVYTLAKLQQDVREWTYLVHRGDYPVPWTYEPKWFLLPPGPLVAVGVHWLAFPLRGEEEAGKYAAISQHVSQVRTIGPFLRAFVRRNDLFGRIDTPVLRSVAGFDPMGAARSGAAAGAPREHTWSFIGSGGSGNRAEPAPLAPYTVVLDAVGDTLQREWEGSADLRAVASVRSGGRWYIGIQTRRRIDSAVSYELHLRLFQKVGVRRVDLAVRGGVPTVLPGSAPSDAIPPGVMIRGDVLWLSFPDAWLADTGSWMVEVQTRVAGHQVDSSPWRIIRLSPK</sequence>
<evidence type="ECO:0000313" key="3">
    <source>
        <dbReference type="Proteomes" id="UP000502196"/>
    </source>
</evidence>
<evidence type="ECO:0008006" key="4">
    <source>
        <dbReference type="Google" id="ProtNLM"/>
    </source>
</evidence>
<gene>
    <name evidence="2" type="ORF">COOX1_2222</name>
</gene>
<dbReference type="Proteomes" id="UP000502196">
    <property type="component" value="Chromosome"/>
</dbReference>
<dbReference type="InterPro" id="IPR003737">
    <property type="entry name" value="GlcNAc_PI_deacetylase-related"/>
</dbReference>
<dbReference type="GO" id="GO:0016811">
    <property type="term" value="F:hydrolase activity, acting on carbon-nitrogen (but not peptide) bonds, in linear amides"/>
    <property type="evidence" value="ECO:0007669"/>
    <property type="project" value="TreeGrafter"/>
</dbReference>
<dbReference type="Gene3D" id="3.40.50.10320">
    <property type="entry name" value="LmbE-like"/>
    <property type="match status" value="1"/>
</dbReference>
<dbReference type="SUPFAM" id="SSF102588">
    <property type="entry name" value="LmbE-like"/>
    <property type="match status" value="1"/>
</dbReference>
<feature type="transmembrane region" description="Helical" evidence="1">
    <location>
        <begin position="12"/>
        <end position="37"/>
    </location>
</feature>
<keyword evidence="1" id="KW-0812">Transmembrane</keyword>